<proteinExistence type="predicted"/>
<feature type="chain" id="PRO_5046185675" description="Thioredoxin domain-containing protein" evidence="1">
    <location>
        <begin position="18"/>
        <end position="184"/>
    </location>
</feature>
<keyword evidence="3" id="KW-1185">Reference proteome</keyword>
<dbReference type="Proteomes" id="UP001527925">
    <property type="component" value="Unassembled WGS sequence"/>
</dbReference>
<name>A0ABR4NG13_9FUNG</name>
<dbReference type="SUPFAM" id="SSF52833">
    <property type="entry name" value="Thioredoxin-like"/>
    <property type="match status" value="1"/>
</dbReference>
<evidence type="ECO:0000313" key="2">
    <source>
        <dbReference type="EMBL" id="KAL2918404.1"/>
    </source>
</evidence>
<protein>
    <recommendedName>
        <fullName evidence="4">Thioredoxin domain-containing protein</fullName>
    </recommendedName>
</protein>
<feature type="signal peptide" evidence="1">
    <location>
        <begin position="1"/>
        <end position="17"/>
    </location>
</feature>
<keyword evidence="1" id="KW-0732">Signal</keyword>
<evidence type="ECO:0008006" key="4">
    <source>
        <dbReference type="Google" id="ProtNLM"/>
    </source>
</evidence>
<evidence type="ECO:0000256" key="1">
    <source>
        <dbReference type="SAM" id="SignalP"/>
    </source>
</evidence>
<organism evidence="2 3">
    <name type="scientific">Polyrhizophydium stewartii</name>
    <dbReference type="NCBI Taxonomy" id="2732419"/>
    <lineage>
        <taxon>Eukaryota</taxon>
        <taxon>Fungi</taxon>
        <taxon>Fungi incertae sedis</taxon>
        <taxon>Chytridiomycota</taxon>
        <taxon>Chytridiomycota incertae sedis</taxon>
        <taxon>Chytridiomycetes</taxon>
        <taxon>Rhizophydiales</taxon>
        <taxon>Rhizophydiales incertae sedis</taxon>
        <taxon>Polyrhizophydium</taxon>
    </lineage>
</organism>
<dbReference type="Gene3D" id="3.40.30.10">
    <property type="entry name" value="Glutaredoxin"/>
    <property type="match status" value="1"/>
</dbReference>
<reference evidence="2 3" key="1">
    <citation type="submission" date="2023-09" db="EMBL/GenBank/DDBJ databases">
        <title>Pangenome analysis of Batrachochytrium dendrobatidis and related Chytrids.</title>
        <authorList>
            <person name="Yacoub M.N."/>
            <person name="Stajich J.E."/>
            <person name="James T.Y."/>
        </authorList>
    </citation>
    <scope>NUCLEOTIDE SEQUENCE [LARGE SCALE GENOMIC DNA]</scope>
    <source>
        <strain evidence="2 3">JEL0888</strain>
    </source>
</reference>
<dbReference type="InterPro" id="IPR036249">
    <property type="entry name" value="Thioredoxin-like_sf"/>
</dbReference>
<evidence type="ECO:0000313" key="3">
    <source>
        <dbReference type="Proteomes" id="UP001527925"/>
    </source>
</evidence>
<comment type="caution">
    <text evidence="2">The sequence shown here is derived from an EMBL/GenBank/DDBJ whole genome shotgun (WGS) entry which is preliminary data.</text>
</comment>
<sequence>MVRLALVAAAAALAVCGQPPPAADTPAGAPELPTGVSLPVTDANFTVLYKDTWLVEVHQPALCPVSERLLKTWPAIVEKAAASNRTLRFASIDAWANTATLAVLEVRSLPAIKLIQDGRVYTFKEGFSVPAVLQFVRNGTQTARWYNRLPTSYFTISKLQFDVFVTIQRVQQIAYDAFMDLLLK</sequence>
<accession>A0ABR4NG13</accession>
<dbReference type="CDD" id="cd02961">
    <property type="entry name" value="PDI_a_family"/>
    <property type="match status" value="1"/>
</dbReference>
<dbReference type="EMBL" id="JADGIZ020000006">
    <property type="protein sequence ID" value="KAL2918404.1"/>
    <property type="molecule type" value="Genomic_DNA"/>
</dbReference>
<gene>
    <name evidence="2" type="ORF">HK105_201804</name>
</gene>